<evidence type="ECO:0000313" key="1">
    <source>
        <dbReference type="EMBL" id="KFF01784.1"/>
    </source>
</evidence>
<evidence type="ECO:0000313" key="3">
    <source>
        <dbReference type="Proteomes" id="UP000028712"/>
    </source>
</evidence>
<dbReference type="OrthoDB" id="1437781at2"/>
<reference evidence="2 4" key="2">
    <citation type="submission" date="2016-11" db="EMBL/GenBank/DDBJ databases">
        <title>Whole genomes of Flavobacteriaceae.</title>
        <authorList>
            <person name="Stine C."/>
            <person name="Li C."/>
            <person name="Tadesse D."/>
        </authorList>
    </citation>
    <scope>NUCLEOTIDE SEQUENCE [LARGE SCALE GENOMIC DNA]</scope>
    <source>
        <strain evidence="2 4">ATCC 29551</strain>
    </source>
</reference>
<name>A0A085ZBH0_FLAHY</name>
<accession>A0A085ZBH0</accession>
<evidence type="ECO:0000313" key="2">
    <source>
        <dbReference type="EMBL" id="OXA84797.1"/>
    </source>
</evidence>
<sequence>MKKIILLLTLYLMISCKESKGNISLSKDISNKEYSILKKQDTIIENISKNCEEAQERNIYDYNLCKEWKILDESQVKEILKSGELGDGGEGDSRALYYTSSEFPIWITADMIVGKQKYKLKINGGSYFYLTNDKNITSLYFCKNNKYRTSFISGIGTEDDELYEKLKTKNGNKINSQKTDLNLWQGNYNFDNGNFEQSYKSYHIKIEKNTCILYQGDLPACEIECIVDRYDNELFLYIKSEKFKKSQYDVSYVESLSEGDYLLKIIKRNNKFYIQSPIIKYWNEKSKTFEKNIEIESEKTN</sequence>
<dbReference type="EMBL" id="JPRM01000066">
    <property type="protein sequence ID" value="KFF01784.1"/>
    <property type="molecule type" value="Genomic_DNA"/>
</dbReference>
<dbReference type="RefSeq" id="WP_035628974.1">
    <property type="nucleotide sequence ID" value="NZ_JBEWQG010000038.1"/>
</dbReference>
<reference evidence="1 3" key="1">
    <citation type="submission" date="2014-07" db="EMBL/GenBank/DDBJ databases">
        <title>Genome of Flavobacterium hydatis DSM 2063.</title>
        <authorList>
            <person name="Pipes S.E."/>
            <person name="Stropko S.J."/>
            <person name="Newman J.D."/>
        </authorList>
    </citation>
    <scope>NUCLEOTIDE SEQUENCE [LARGE SCALE GENOMIC DNA]</scope>
    <source>
        <strain evidence="1 3">DSM 2063</strain>
    </source>
</reference>
<dbReference type="Proteomes" id="UP000028712">
    <property type="component" value="Unassembled WGS sequence"/>
</dbReference>
<gene>
    <name evidence="2" type="ORF">B0A62_25035</name>
    <name evidence="1" type="ORF">IW20_25660</name>
</gene>
<dbReference type="STRING" id="991.IW20_25660"/>
<dbReference type="PROSITE" id="PS51257">
    <property type="entry name" value="PROKAR_LIPOPROTEIN"/>
    <property type="match status" value="1"/>
</dbReference>
<dbReference type="AlphaFoldDB" id="A0A085ZBH0"/>
<protein>
    <recommendedName>
        <fullName evidence="5">Lipoprotein</fullName>
    </recommendedName>
</protein>
<comment type="caution">
    <text evidence="1">The sequence shown here is derived from an EMBL/GenBank/DDBJ whole genome shotgun (WGS) entry which is preliminary data.</text>
</comment>
<dbReference type="Proteomes" id="UP000198424">
    <property type="component" value="Unassembled WGS sequence"/>
</dbReference>
<proteinExistence type="predicted"/>
<evidence type="ECO:0000313" key="4">
    <source>
        <dbReference type="Proteomes" id="UP000198424"/>
    </source>
</evidence>
<dbReference type="EMBL" id="MUGY01000067">
    <property type="protein sequence ID" value="OXA84797.1"/>
    <property type="molecule type" value="Genomic_DNA"/>
</dbReference>
<organism evidence="1 3">
    <name type="scientific">Flavobacterium hydatis</name>
    <name type="common">Cytophaga aquatilis</name>
    <dbReference type="NCBI Taxonomy" id="991"/>
    <lineage>
        <taxon>Bacteria</taxon>
        <taxon>Pseudomonadati</taxon>
        <taxon>Bacteroidota</taxon>
        <taxon>Flavobacteriia</taxon>
        <taxon>Flavobacteriales</taxon>
        <taxon>Flavobacteriaceae</taxon>
        <taxon>Flavobacterium</taxon>
    </lineage>
</organism>
<keyword evidence="4" id="KW-1185">Reference proteome</keyword>
<evidence type="ECO:0008006" key="5">
    <source>
        <dbReference type="Google" id="ProtNLM"/>
    </source>
</evidence>